<organism evidence="1">
    <name type="scientific">Triatoma infestans</name>
    <name type="common">Assassin bug</name>
    <dbReference type="NCBI Taxonomy" id="30076"/>
    <lineage>
        <taxon>Eukaryota</taxon>
        <taxon>Metazoa</taxon>
        <taxon>Ecdysozoa</taxon>
        <taxon>Arthropoda</taxon>
        <taxon>Hexapoda</taxon>
        <taxon>Insecta</taxon>
        <taxon>Pterygota</taxon>
        <taxon>Neoptera</taxon>
        <taxon>Paraneoptera</taxon>
        <taxon>Hemiptera</taxon>
        <taxon>Heteroptera</taxon>
        <taxon>Panheteroptera</taxon>
        <taxon>Cimicomorpha</taxon>
        <taxon>Reduviidae</taxon>
        <taxon>Triatominae</taxon>
        <taxon>Triatoma</taxon>
    </lineage>
</organism>
<dbReference type="EMBL" id="GEMB01004199">
    <property type="protein sequence ID" value="JAR99068.1"/>
    <property type="molecule type" value="Transcribed_RNA"/>
</dbReference>
<sequence length="215" mass="25888">MKADRSVHPMENYNVFYSFNDNRIKERMIKLMNTDVVRLMDRDFMKELQDRIAEVHKEELKERLKKRAEREFFREIDLVIQGVLPKEKALKNVTKIFSFWEPDTDDGACKRLVRTPPVLKPPDVDYRPFMTKEELNPPSPGTDISPLHSDIPEDDEMETIRKDFVYNLQDEIERMYVQPYTYEKVRYETESVKELRKAKDVETMYEMAEKIFYEI</sequence>
<reference evidence="1" key="2">
    <citation type="journal article" date="2017" name="J. Med. Entomol.">
        <title>Transcriptome Analysis of the Triatoma infestans (Hemiptera: Reduviidae) Integument.</title>
        <authorList>
            <person name="Calderon-Fernandez G.M."/>
            <person name="Moriconi D.E."/>
            <person name="Dulbecco A.B."/>
            <person name="Juarez M.P."/>
        </authorList>
    </citation>
    <scope>NUCLEOTIDE SEQUENCE</scope>
    <source>
        <strain evidence="1">Int1</strain>
        <tissue evidence="1">Integument</tissue>
    </source>
</reference>
<reference evidence="1" key="1">
    <citation type="submission" date="2016-04" db="EMBL/GenBank/DDBJ databases">
        <authorList>
            <person name="Calderon-Fernandez G.M.Sr."/>
        </authorList>
    </citation>
    <scope>NUCLEOTIDE SEQUENCE</scope>
    <source>
        <strain evidence="1">Int1</strain>
        <tissue evidence="1">Integument</tissue>
    </source>
</reference>
<proteinExistence type="predicted"/>
<protein>
    <submittedName>
        <fullName evidence="1">Uncharacterized protein</fullName>
    </submittedName>
</protein>
<name>A0A161MMN0_TRIIF</name>
<accession>A0A161MMN0</accession>
<dbReference type="AlphaFoldDB" id="A0A161MMN0"/>
<evidence type="ECO:0000313" key="1">
    <source>
        <dbReference type="EMBL" id="JAR99068.1"/>
    </source>
</evidence>